<dbReference type="GeneID" id="98650075"/>
<name>A0ABX5YVU7_9PLAN</name>
<dbReference type="RefSeq" id="WP_002647385.1">
    <property type="nucleotide sequence ID" value="NZ_CAXBMG010000005.1"/>
</dbReference>
<evidence type="ECO:0008006" key="10">
    <source>
        <dbReference type="Google" id="ProtNLM"/>
    </source>
</evidence>
<evidence type="ECO:0000256" key="7">
    <source>
        <dbReference type="SAM" id="Phobius"/>
    </source>
</evidence>
<feature type="region of interest" description="Disordered" evidence="6">
    <location>
        <begin position="126"/>
        <end position="184"/>
    </location>
</feature>
<reference evidence="8 9" key="1">
    <citation type="submission" date="2019-08" db="EMBL/GenBank/DDBJ databases">
        <title>Deep-cultivation of Planctomycetes and their phenomic and genomic characterization uncovers novel biology.</title>
        <authorList>
            <person name="Wiegand S."/>
            <person name="Jogler M."/>
            <person name="Boedeker C."/>
            <person name="Pinto D."/>
            <person name="Vollmers J."/>
            <person name="Rivas-Marin E."/>
            <person name="Kohn T."/>
            <person name="Peeters S.H."/>
            <person name="Heuer A."/>
            <person name="Rast P."/>
            <person name="Oberbeckmann S."/>
            <person name="Bunk B."/>
            <person name="Jeske O."/>
            <person name="Meyerdierks A."/>
            <person name="Storesund J.E."/>
            <person name="Kallscheuer N."/>
            <person name="Luecker S."/>
            <person name="Lage O.M."/>
            <person name="Pohl T."/>
            <person name="Merkel B.J."/>
            <person name="Hornburger P."/>
            <person name="Mueller R.-W."/>
            <person name="Bruemmer F."/>
            <person name="Labrenz M."/>
            <person name="Spormann A.M."/>
            <person name="Op den Camp H."/>
            <person name="Overmann J."/>
            <person name="Amann R."/>
            <person name="Jetten M.S.M."/>
            <person name="Mascher T."/>
            <person name="Medema M.H."/>
            <person name="Devos D.P."/>
            <person name="Kaster A.-K."/>
            <person name="Ovreas L."/>
            <person name="Rohde M."/>
            <person name="Galperin M.Y."/>
            <person name="Jogler C."/>
        </authorList>
    </citation>
    <scope>NUCLEOTIDE SEQUENCE [LARGE SCALE GENOMIC DNA]</scope>
    <source>
        <strain evidence="8 9">DSM 8797</strain>
    </source>
</reference>
<dbReference type="InterPro" id="IPR011743">
    <property type="entry name" value="Caa3_sub_IV"/>
</dbReference>
<feature type="compositionally biased region" description="Basic and acidic residues" evidence="6">
    <location>
        <begin position="163"/>
        <end position="184"/>
    </location>
</feature>
<dbReference type="NCBIfam" id="TIGR02229">
    <property type="entry name" value="caa3_sub_IV"/>
    <property type="match status" value="1"/>
</dbReference>
<feature type="transmembrane region" description="Helical" evidence="7">
    <location>
        <begin position="20"/>
        <end position="42"/>
    </location>
</feature>
<evidence type="ECO:0000256" key="4">
    <source>
        <dbReference type="ARBA" id="ARBA00022989"/>
    </source>
</evidence>
<dbReference type="Pfam" id="PF03626">
    <property type="entry name" value="COX4_pro"/>
    <property type="match status" value="1"/>
</dbReference>
<evidence type="ECO:0000256" key="3">
    <source>
        <dbReference type="ARBA" id="ARBA00022692"/>
    </source>
</evidence>
<dbReference type="InterPro" id="IPR005171">
    <property type="entry name" value="Cyt_c_oxidase_su4_prok"/>
</dbReference>
<dbReference type="Proteomes" id="UP000322887">
    <property type="component" value="Chromosome"/>
</dbReference>
<protein>
    <recommendedName>
        <fullName evidence="10">Preprotein translocase subunit SecG</fullName>
    </recommendedName>
</protein>
<accession>A0ABX5YVU7</accession>
<keyword evidence="9" id="KW-1185">Reference proteome</keyword>
<proteinExistence type="predicted"/>
<evidence type="ECO:0000256" key="5">
    <source>
        <dbReference type="ARBA" id="ARBA00023136"/>
    </source>
</evidence>
<evidence type="ECO:0000313" key="9">
    <source>
        <dbReference type="Proteomes" id="UP000322887"/>
    </source>
</evidence>
<gene>
    <name evidence="8" type="ORF">GmarT_56510</name>
</gene>
<organism evidence="8 9">
    <name type="scientific">Gimesia maris</name>
    <dbReference type="NCBI Taxonomy" id="122"/>
    <lineage>
        <taxon>Bacteria</taxon>
        <taxon>Pseudomonadati</taxon>
        <taxon>Planctomycetota</taxon>
        <taxon>Planctomycetia</taxon>
        <taxon>Planctomycetales</taxon>
        <taxon>Planctomycetaceae</taxon>
        <taxon>Gimesia</taxon>
    </lineage>
</organism>
<feature type="transmembrane region" description="Helical" evidence="7">
    <location>
        <begin position="83"/>
        <end position="102"/>
    </location>
</feature>
<evidence type="ECO:0000256" key="2">
    <source>
        <dbReference type="ARBA" id="ARBA00022475"/>
    </source>
</evidence>
<dbReference type="EMBL" id="CP042910">
    <property type="protein sequence ID" value="QEG19745.1"/>
    <property type="molecule type" value="Genomic_DNA"/>
</dbReference>
<keyword evidence="2" id="KW-1003">Cell membrane</keyword>
<evidence type="ECO:0000256" key="1">
    <source>
        <dbReference type="ARBA" id="ARBA00004651"/>
    </source>
</evidence>
<comment type="subcellular location">
    <subcellularLocation>
        <location evidence="1">Cell membrane</location>
        <topology evidence="1">Multi-pass membrane protein</topology>
    </subcellularLocation>
</comment>
<sequence>MSDHVESDAHGENPQSCHVHVVPVKVLIGVFLALVVLTVITVEAAKFDTGRLDVIVSMAIATVKASLVVFIFMHLWYDKPLNKLAFFFSIIFAAFFLCMILLDSHAYDDYVKGFTEDKTPEYLVEAPETPAPAAAPAATDAKPAADAQAVPTEKPATEQKPASTDKPETDKKTTPETSDKTDSK</sequence>
<feature type="compositionally biased region" description="Low complexity" evidence="6">
    <location>
        <begin position="126"/>
        <end position="151"/>
    </location>
</feature>
<evidence type="ECO:0000313" key="8">
    <source>
        <dbReference type="EMBL" id="QEG19745.1"/>
    </source>
</evidence>
<keyword evidence="4 7" id="KW-1133">Transmembrane helix</keyword>
<keyword evidence="3 7" id="KW-0812">Transmembrane</keyword>
<evidence type="ECO:0000256" key="6">
    <source>
        <dbReference type="SAM" id="MobiDB-lite"/>
    </source>
</evidence>
<feature type="transmembrane region" description="Helical" evidence="7">
    <location>
        <begin position="54"/>
        <end position="77"/>
    </location>
</feature>
<keyword evidence="5 7" id="KW-0472">Membrane</keyword>